<dbReference type="SMART" id="SM01391">
    <property type="entry name" value="Filament"/>
    <property type="match status" value="1"/>
</dbReference>
<reference evidence="5 6" key="1">
    <citation type="submission" date="2020-10" db="EMBL/GenBank/DDBJ databases">
        <title>Pygocentrus nattereri (red-bellied piranha) genome, fPygNat1, primary haplotype.</title>
        <authorList>
            <person name="Myers G."/>
            <person name="Meyer A."/>
            <person name="Karagic N."/>
            <person name="Pippel M."/>
            <person name="Winkler S."/>
            <person name="Tracey A."/>
            <person name="Wood J."/>
            <person name="Formenti G."/>
            <person name="Howe K."/>
            <person name="Fedrigo O."/>
            <person name="Jarvis E.D."/>
        </authorList>
    </citation>
    <scope>NUCLEOTIDE SEQUENCE [LARGE SCALE GENOMIC DNA]</scope>
</reference>
<dbReference type="Gene3D" id="1.20.5.170">
    <property type="match status" value="1"/>
</dbReference>
<dbReference type="PANTHER" id="PTHR23239">
    <property type="entry name" value="INTERMEDIATE FILAMENT"/>
    <property type="match status" value="1"/>
</dbReference>
<dbReference type="Ensembl" id="ENSPNAT00000037760.2">
    <property type="protein sequence ID" value="ENSPNAP00000015500.2"/>
    <property type="gene ID" value="ENSPNAG00000020805.2"/>
</dbReference>
<sequence>PSPEGLKGTRLLCSPLIPLQSEQKGTESLAAPCPLLSASSIQLGSRRAGSVCGGAGGSGVRISTASSVVSGFNMADTLDVSANEKATMQNLNDRLAAYLEKVRSLEKANADLELQIHQFLESKASPKAWDYSAFYISTDVFISILQIQNAIAVNGGICLGIDNAKLAADDFRVKYENELAMRQSVEADIAGLRKVLDGLTLVRLDLEMQIEGLREELICLKKNHEEELLAMRSQMGGHINVEVDATPQDDLSVVLAGIRKHYEAVAAKNRKDLEAWYQTKIFSLTETLQTSRSEITEVKHTLQSLEIELQSQLSMKASLETTLTEIQSRYTRMLAGYQVQVTSLEEQLAQLRADLESQSLEYQMLLDVKTRLELEIAEYRRLLDGETTTTTTDSPTITESVNHVGSCNQINVLHNIKDLKSPVEKLQNTVPHLVTWAV</sequence>
<feature type="coiled-coil region" evidence="3">
    <location>
        <begin position="196"/>
        <end position="234"/>
    </location>
</feature>
<organism evidence="5 6">
    <name type="scientific">Pygocentrus nattereri</name>
    <name type="common">Red-bellied piranha</name>
    <dbReference type="NCBI Taxonomy" id="42514"/>
    <lineage>
        <taxon>Eukaryota</taxon>
        <taxon>Metazoa</taxon>
        <taxon>Chordata</taxon>
        <taxon>Craniata</taxon>
        <taxon>Vertebrata</taxon>
        <taxon>Euteleostomi</taxon>
        <taxon>Actinopterygii</taxon>
        <taxon>Neopterygii</taxon>
        <taxon>Teleostei</taxon>
        <taxon>Ostariophysi</taxon>
        <taxon>Characiformes</taxon>
        <taxon>Characoidei</taxon>
        <taxon>Pygocentrus</taxon>
    </lineage>
</organism>
<dbReference type="FunFam" id="1.20.5.170:FF:000002">
    <property type="entry name" value="Type I keratin KA11"/>
    <property type="match status" value="1"/>
</dbReference>
<evidence type="ECO:0000313" key="6">
    <source>
        <dbReference type="Proteomes" id="UP001501920"/>
    </source>
</evidence>
<keyword evidence="1" id="KW-0403">Intermediate filament</keyword>
<accession>A0A3B4CVW2</accession>
<dbReference type="InterPro" id="IPR002957">
    <property type="entry name" value="Keratin_I"/>
</dbReference>
<dbReference type="Proteomes" id="UP001501920">
    <property type="component" value="Chromosome 27"/>
</dbReference>
<name>A0A3B4CVW2_PYGNA</name>
<feature type="coiled-coil region" evidence="3">
    <location>
        <begin position="288"/>
        <end position="361"/>
    </location>
</feature>
<reference evidence="5" key="2">
    <citation type="submission" date="2025-08" db="UniProtKB">
        <authorList>
            <consortium name="Ensembl"/>
        </authorList>
    </citation>
    <scope>IDENTIFICATION</scope>
</reference>
<protein>
    <recommendedName>
        <fullName evidence="4">IF rod domain-containing protein</fullName>
    </recommendedName>
</protein>
<dbReference type="GeneTree" id="ENSGT00950000182969"/>
<evidence type="ECO:0000256" key="1">
    <source>
        <dbReference type="ARBA" id="ARBA00022754"/>
    </source>
</evidence>
<proteinExistence type="predicted"/>
<dbReference type="PRINTS" id="PR01248">
    <property type="entry name" value="TYPE1KERATIN"/>
</dbReference>
<feature type="coiled-coil region" evidence="3">
    <location>
        <begin position="81"/>
        <end position="122"/>
    </location>
</feature>
<dbReference type="GO" id="GO:0005198">
    <property type="term" value="F:structural molecule activity"/>
    <property type="evidence" value="ECO:0007669"/>
    <property type="project" value="InterPro"/>
</dbReference>
<keyword evidence="2 3" id="KW-0175">Coiled coil</keyword>
<keyword evidence="6" id="KW-1185">Reference proteome</keyword>
<dbReference type="PROSITE" id="PS51842">
    <property type="entry name" value="IF_ROD_2"/>
    <property type="match status" value="1"/>
</dbReference>
<dbReference type="Gene3D" id="1.20.5.500">
    <property type="entry name" value="Single helix bin"/>
    <property type="match status" value="1"/>
</dbReference>
<dbReference type="PANTHER" id="PTHR23239:SF367">
    <property type="entry name" value="KERATIN 15-RELATED"/>
    <property type="match status" value="1"/>
</dbReference>
<dbReference type="GO" id="GO:0005882">
    <property type="term" value="C:intermediate filament"/>
    <property type="evidence" value="ECO:0007669"/>
    <property type="project" value="UniProtKB-KW"/>
</dbReference>
<dbReference type="Pfam" id="PF00038">
    <property type="entry name" value="Filament"/>
    <property type="match status" value="1"/>
</dbReference>
<dbReference type="AlphaFoldDB" id="A0A3B4CVW2"/>
<dbReference type="SUPFAM" id="SSF64593">
    <property type="entry name" value="Intermediate filament protein, coiled coil region"/>
    <property type="match status" value="2"/>
</dbReference>
<evidence type="ECO:0000259" key="4">
    <source>
        <dbReference type="PROSITE" id="PS51842"/>
    </source>
</evidence>
<reference evidence="5" key="3">
    <citation type="submission" date="2025-09" db="UniProtKB">
        <authorList>
            <consortium name="Ensembl"/>
        </authorList>
    </citation>
    <scope>IDENTIFICATION</scope>
</reference>
<evidence type="ECO:0000256" key="2">
    <source>
        <dbReference type="ARBA" id="ARBA00023054"/>
    </source>
</evidence>
<feature type="domain" description="IF rod" evidence="4">
    <location>
        <begin position="84"/>
        <end position="390"/>
    </location>
</feature>
<evidence type="ECO:0000256" key="3">
    <source>
        <dbReference type="SAM" id="Coils"/>
    </source>
</evidence>
<evidence type="ECO:0000313" key="5">
    <source>
        <dbReference type="Ensembl" id="ENSPNAP00000015500.2"/>
    </source>
</evidence>
<dbReference type="Gene3D" id="1.20.5.1160">
    <property type="entry name" value="Vasodilator-stimulated phosphoprotein"/>
    <property type="match status" value="1"/>
</dbReference>
<dbReference type="InterPro" id="IPR039008">
    <property type="entry name" value="IF_rod_dom"/>
</dbReference>